<evidence type="ECO:0000256" key="1">
    <source>
        <dbReference type="SAM" id="MobiDB-lite"/>
    </source>
</evidence>
<reference evidence="2" key="2">
    <citation type="submission" date="2020-11" db="EMBL/GenBank/DDBJ databases">
        <authorList>
            <person name="McCartney M.A."/>
            <person name="Auch B."/>
            <person name="Kono T."/>
            <person name="Mallez S."/>
            <person name="Becker A."/>
            <person name="Gohl D.M."/>
            <person name="Silverstein K.A.T."/>
            <person name="Koren S."/>
            <person name="Bechman K.B."/>
            <person name="Herman A."/>
            <person name="Abrahante J.E."/>
            <person name="Garbe J."/>
        </authorList>
    </citation>
    <scope>NUCLEOTIDE SEQUENCE</scope>
    <source>
        <strain evidence="2">Duluth1</strain>
        <tissue evidence="2">Whole animal</tissue>
    </source>
</reference>
<evidence type="ECO:0000313" key="3">
    <source>
        <dbReference type="Proteomes" id="UP000828390"/>
    </source>
</evidence>
<gene>
    <name evidence="2" type="ORF">DPMN_012595</name>
</gene>
<feature type="compositionally biased region" description="Basic residues" evidence="1">
    <location>
        <begin position="60"/>
        <end position="69"/>
    </location>
</feature>
<reference evidence="2" key="1">
    <citation type="journal article" date="2019" name="bioRxiv">
        <title>The Genome of the Zebra Mussel, Dreissena polymorpha: A Resource for Invasive Species Research.</title>
        <authorList>
            <person name="McCartney M.A."/>
            <person name="Auch B."/>
            <person name="Kono T."/>
            <person name="Mallez S."/>
            <person name="Zhang Y."/>
            <person name="Obille A."/>
            <person name="Becker A."/>
            <person name="Abrahante J.E."/>
            <person name="Garbe J."/>
            <person name="Badalamenti J.P."/>
            <person name="Herman A."/>
            <person name="Mangelson H."/>
            <person name="Liachko I."/>
            <person name="Sullivan S."/>
            <person name="Sone E.D."/>
            <person name="Koren S."/>
            <person name="Silverstein K.A.T."/>
            <person name="Beckman K.B."/>
            <person name="Gohl D.M."/>
        </authorList>
    </citation>
    <scope>NUCLEOTIDE SEQUENCE</scope>
    <source>
        <strain evidence="2">Duluth1</strain>
        <tissue evidence="2">Whole animal</tissue>
    </source>
</reference>
<keyword evidence="3" id="KW-1185">Reference proteome</keyword>
<evidence type="ECO:0000313" key="2">
    <source>
        <dbReference type="EMBL" id="KAH3888557.1"/>
    </source>
</evidence>
<feature type="region of interest" description="Disordered" evidence="1">
    <location>
        <begin position="34"/>
        <end position="77"/>
    </location>
</feature>
<accession>A0A9D4S3I2</accession>
<proteinExistence type="predicted"/>
<name>A0A9D4S3I2_DREPO</name>
<comment type="caution">
    <text evidence="2">The sequence shown here is derived from an EMBL/GenBank/DDBJ whole genome shotgun (WGS) entry which is preliminary data.</text>
</comment>
<dbReference type="Proteomes" id="UP000828390">
    <property type="component" value="Unassembled WGS sequence"/>
</dbReference>
<sequence>MFGYAGNEVSLSSVSPSVGVMAYERINAENCSDNEIVPDVQSGSDNGSLKQTMSPAMTSQRRRKSRRHLTINGTSIN</sequence>
<dbReference type="AlphaFoldDB" id="A0A9D4S3I2"/>
<protein>
    <submittedName>
        <fullName evidence="2">Uncharacterized protein</fullName>
    </submittedName>
</protein>
<dbReference type="EMBL" id="JAIWYP010000001">
    <property type="protein sequence ID" value="KAH3888557.1"/>
    <property type="molecule type" value="Genomic_DNA"/>
</dbReference>
<feature type="compositionally biased region" description="Polar residues" evidence="1">
    <location>
        <begin position="41"/>
        <end position="59"/>
    </location>
</feature>
<organism evidence="2 3">
    <name type="scientific">Dreissena polymorpha</name>
    <name type="common">Zebra mussel</name>
    <name type="synonym">Mytilus polymorpha</name>
    <dbReference type="NCBI Taxonomy" id="45954"/>
    <lineage>
        <taxon>Eukaryota</taxon>
        <taxon>Metazoa</taxon>
        <taxon>Spiralia</taxon>
        <taxon>Lophotrochozoa</taxon>
        <taxon>Mollusca</taxon>
        <taxon>Bivalvia</taxon>
        <taxon>Autobranchia</taxon>
        <taxon>Heteroconchia</taxon>
        <taxon>Euheterodonta</taxon>
        <taxon>Imparidentia</taxon>
        <taxon>Neoheterodontei</taxon>
        <taxon>Myida</taxon>
        <taxon>Dreissenoidea</taxon>
        <taxon>Dreissenidae</taxon>
        <taxon>Dreissena</taxon>
    </lineage>
</organism>